<dbReference type="SUPFAM" id="SSF55729">
    <property type="entry name" value="Acyl-CoA N-acyltransferases (Nat)"/>
    <property type="match status" value="1"/>
</dbReference>
<dbReference type="AlphaFoldDB" id="A0A2M9HEJ4"/>
<dbReference type="InterPro" id="IPR000182">
    <property type="entry name" value="GNAT_dom"/>
</dbReference>
<dbReference type="PROSITE" id="PS51186">
    <property type="entry name" value="GNAT"/>
    <property type="match status" value="1"/>
</dbReference>
<dbReference type="GO" id="GO:0016747">
    <property type="term" value="F:acyltransferase activity, transferring groups other than amino-acyl groups"/>
    <property type="evidence" value="ECO:0007669"/>
    <property type="project" value="InterPro"/>
</dbReference>
<dbReference type="Pfam" id="PF00583">
    <property type="entry name" value="Acetyltransf_1"/>
    <property type="match status" value="1"/>
</dbReference>
<dbReference type="EMBL" id="PEBK01000005">
    <property type="protein sequence ID" value="PJM75215.1"/>
    <property type="molecule type" value="Genomic_DNA"/>
</dbReference>
<evidence type="ECO:0000313" key="3">
    <source>
        <dbReference type="EMBL" id="PJM75215.1"/>
    </source>
</evidence>
<feature type="domain" description="N-acetyltransferase" evidence="2">
    <location>
        <begin position="101"/>
        <end position="305"/>
    </location>
</feature>
<dbReference type="Gene3D" id="3.40.630.30">
    <property type="match status" value="1"/>
</dbReference>
<evidence type="ECO:0000259" key="2">
    <source>
        <dbReference type="PROSITE" id="PS51186"/>
    </source>
</evidence>
<dbReference type="CDD" id="cd04301">
    <property type="entry name" value="NAT_SF"/>
    <property type="match status" value="1"/>
</dbReference>
<feature type="region of interest" description="Disordered" evidence="1">
    <location>
        <begin position="1"/>
        <end position="36"/>
    </location>
</feature>
<dbReference type="Proteomes" id="UP000231451">
    <property type="component" value="Unassembled WGS sequence"/>
</dbReference>
<proteinExistence type="predicted"/>
<dbReference type="InterPro" id="IPR016181">
    <property type="entry name" value="Acyl_CoA_acyltransferase"/>
</dbReference>
<gene>
    <name evidence="3" type="ORF">CSQ87_06405</name>
</gene>
<keyword evidence="4" id="KW-1185">Reference proteome</keyword>
<accession>A0A2M9HEJ4</accession>
<comment type="caution">
    <text evidence="3">The sequence shown here is derived from an EMBL/GenBank/DDBJ whole genome shotgun (WGS) entry which is preliminary data.</text>
</comment>
<protein>
    <recommendedName>
        <fullName evidence="2">N-acetyltransferase domain-containing protein</fullName>
    </recommendedName>
</protein>
<name>A0A2M9HEJ4_9BIFI</name>
<reference evidence="3 4" key="1">
    <citation type="submission" date="2017-10" db="EMBL/GenBank/DDBJ databases">
        <title>Draft genome sequences of strains TRE 1, TRE 9, TRE H and TRI 7, isolated from tamarins, belonging to four potential novel Bifidobacterium species.</title>
        <authorList>
            <person name="Mattarelli P."/>
            <person name="Modesto M."/>
            <person name="Puglisi E."/>
            <person name="Morelli L."/>
            <person name="Spezio C."/>
            <person name="Bonetti A."/>
            <person name="Sandri C."/>
        </authorList>
    </citation>
    <scope>NUCLEOTIDE SEQUENCE [LARGE SCALE GENOMIC DNA]</scope>
    <source>
        <strain evidence="4">TRI7</strain>
    </source>
</reference>
<organism evidence="3 4">
    <name type="scientific">Bifidobacterium simiarum</name>
    <dbReference type="NCBI Taxonomy" id="2045441"/>
    <lineage>
        <taxon>Bacteria</taxon>
        <taxon>Bacillati</taxon>
        <taxon>Actinomycetota</taxon>
        <taxon>Actinomycetes</taxon>
        <taxon>Bifidobacteriales</taxon>
        <taxon>Bifidobacteriaceae</taxon>
        <taxon>Bifidobacterium</taxon>
    </lineage>
</organism>
<sequence>MCISGTPESSRGFSMARTSSEANAVDTNSSSSSASSSNSIDIIVFSLPAGTLGGSRLPAVPHHCLSIRGEKPASTWAVCRSRRVSARVEARMEVAVNMSQVVLRSMRAEDLPSIEHIVGRTWNYEDQVGVATAVRFARIDTCNCLSRRTFMRVADIDGRIAGFIVANDLREPRRDYALIARQIMTIARLALSREGREGLRMFAGYERADARLRQAAKAAGKRYEGEVVLFIVSPEFKGHGVGRRLFGAAMDYFRQRGIEDFFLFTDTSCDFGFYEHRGLIRRCARNVSFSLNGHDQTLDMYIYDDATSHQLERYGVE</sequence>
<dbReference type="OrthoDB" id="6711752at2"/>
<evidence type="ECO:0000256" key="1">
    <source>
        <dbReference type="SAM" id="MobiDB-lite"/>
    </source>
</evidence>
<evidence type="ECO:0000313" key="4">
    <source>
        <dbReference type="Proteomes" id="UP000231451"/>
    </source>
</evidence>
<feature type="compositionally biased region" description="Polar residues" evidence="1">
    <location>
        <begin position="1"/>
        <end position="27"/>
    </location>
</feature>